<gene>
    <name evidence="1" type="ORF">M5D96_011076</name>
</gene>
<dbReference type="Proteomes" id="UP001059596">
    <property type="component" value="Unassembled WGS sequence"/>
</dbReference>
<sequence length="89" mass="9393">MNRATFPDSGSIFGKGFPRAAVVACPSATSATKNSNTCAWFPTLGDLNIWLPGLVDLEVGANLTRAASWAWQGGQTVSDYCPAGFPDLR</sequence>
<comment type="caution">
    <text evidence="1">The sequence shown here is derived from an EMBL/GenBank/DDBJ whole genome shotgun (WGS) entry which is preliminary data.</text>
</comment>
<dbReference type="EMBL" id="JAMKOV010000022">
    <property type="protein sequence ID" value="KAI8036216.1"/>
    <property type="molecule type" value="Genomic_DNA"/>
</dbReference>
<reference evidence="1" key="1">
    <citation type="journal article" date="2023" name="Genome Biol. Evol.">
        <title>Long-read-based Genome Assembly of Drosophila gunungcola Reveals Fewer Chemosensory Genes in Flower-breeding Species.</title>
        <authorList>
            <person name="Negi A."/>
            <person name="Liao B.Y."/>
            <person name="Yeh S.D."/>
        </authorList>
    </citation>
    <scope>NUCLEOTIDE SEQUENCE</scope>
    <source>
        <strain evidence="1">Sukarami</strain>
    </source>
</reference>
<protein>
    <submittedName>
        <fullName evidence="1">Uncharacterized protein</fullName>
    </submittedName>
</protein>
<name>A0A9Q0BLF9_9MUSC</name>
<keyword evidence="2" id="KW-1185">Reference proteome</keyword>
<evidence type="ECO:0000313" key="2">
    <source>
        <dbReference type="Proteomes" id="UP001059596"/>
    </source>
</evidence>
<organism evidence="1 2">
    <name type="scientific">Drosophila gunungcola</name>
    <name type="common">fruit fly</name>
    <dbReference type="NCBI Taxonomy" id="103775"/>
    <lineage>
        <taxon>Eukaryota</taxon>
        <taxon>Metazoa</taxon>
        <taxon>Ecdysozoa</taxon>
        <taxon>Arthropoda</taxon>
        <taxon>Hexapoda</taxon>
        <taxon>Insecta</taxon>
        <taxon>Pterygota</taxon>
        <taxon>Neoptera</taxon>
        <taxon>Endopterygota</taxon>
        <taxon>Diptera</taxon>
        <taxon>Brachycera</taxon>
        <taxon>Muscomorpha</taxon>
        <taxon>Ephydroidea</taxon>
        <taxon>Drosophilidae</taxon>
        <taxon>Drosophila</taxon>
        <taxon>Sophophora</taxon>
    </lineage>
</organism>
<proteinExistence type="predicted"/>
<dbReference type="AlphaFoldDB" id="A0A9Q0BLF9"/>
<accession>A0A9Q0BLF9</accession>
<evidence type="ECO:0000313" key="1">
    <source>
        <dbReference type="EMBL" id="KAI8036216.1"/>
    </source>
</evidence>